<keyword evidence="2" id="KW-0812">Transmembrane</keyword>
<dbReference type="Proteomes" id="UP000282435">
    <property type="component" value="Chromosome"/>
</dbReference>
<gene>
    <name evidence="3" type="ORF">ELB75_01025</name>
</gene>
<evidence type="ECO:0000313" key="3">
    <source>
        <dbReference type="EMBL" id="AZR58748.1"/>
    </source>
</evidence>
<keyword evidence="1" id="KW-0175">Coiled coil</keyword>
<accession>A0A3S9SH21</accession>
<feature type="transmembrane region" description="Helical" evidence="2">
    <location>
        <begin position="71"/>
        <end position="91"/>
    </location>
</feature>
<evidence type="ECO:0000313" key="4">
    <source>
        <dbReference type="Proteomes" id="UP000282435"/>
    </source>
</evidence>
<evidence type="ECO:0000256" key="2">
    <source>
        <dbReference type="SAM" id="Phobius"/>
    </source>
</evidence>
<dbReference type="AlphaFoldDB" id="A0A3S9SH21"/>
<reference evidence="3 4" key="1">
    <citation type="submission" date="2018-12" db="EMBL/GenBank/DDBJ databases">
        <title>Genome sequencing of Eikenella corrodens KCOM 3110 (= JS217).</title>
        <authorList>
            <person name="Koo J.-K."/>
            <person name="Park S.-N."/>
            <person name="Lim Y.K."/>
        </authorList>
    </citation>
    <scope>NUCLEOTIDE SEQUENCE [LARGE SCALE GENOMIC DNA]</scope>
    <source>
        <strain evidence="3 4">KCOM 3110</strain>
    </source>
</reference>
<feature type="coiled-coil region" evidence="1">
    <location>
        <begin position="106"/>
        <end position="145"/>
    </location>
</feature>
<dbReference type="OrthoDB" id="1091280at2"/>
<dbReference type="RefSeq" id="WP_126982309.1">
    <property type="nucleotide sequence ID" value="NZ_CP034670.1"/>
</dbReference>
<sequence>MENSYKNYFETIYSFHDDSHGMDAFIKNKCDAEMLAIIEAISKELGINKQIRLETLPAREGSYDEWLQTTFYANIIASASLLVSILALIFSRIPVKPYKSKIDEENQILDIESKKLDIENKRLEAEKRKVELEILKRQLSAINEEATRDSIEEINKKVSMLQDSFFEILSQNIYIKKHLSNFYKTLLDYPKITYISYSHYDINLNLIDKKRTVLKNQFKEFIIDSDILFDYDENARIHIYAPSLVKGKHKWRGYYEKENIIIDFSMKDTEFKENIEAGLINFRNGSMIDAVLSIKIKFDETGNESSRSYSVLTVLQKIDGEIFTETEQGKKFKERKKFTENQLSLSLEEDSKKI</sequence>
<keyword evidence="2" id="KW-0472">Membrane</keyword>
<name>A0A3S9SH21_EIKCO</name>
<keyword evidence="2" id="KW-1133">Transmembrane helix</keyword>
<organism evidence="3 4">
    <name type="scientific">Eikenella corrodens</name>
    <dbReference type="NCBI Taxonomy" id="539"/>
    <lineage>
        <taxon>Bacteria</taxon>
        <taxon>Pseudomonadati</taxon>
        <taxon>Pseudomonadota</taxon>
        <taxon>Betaproteobacteria</taxon>
        <taxon>Neisseriales</taxon>
        <taxon>Neisseriaceae</taxon>
        <taxon>Eikenella</taxon>
    </lineage>
</organism>
<proteinExistence type="predicted"/>
<evidence type="ECO:0000256" key="1">
    <source>
        <dbReference type="SAM" id="Coils"/>
    </source>
</evidence>
<dbReference type="EMBL" id="CP034670">
    <property type="protein sequence ID" value="AZR58748.1"/>
    <property type="molecule type" value="Genomic_DNA"/>
</dbReference>
<protein>
    <submittedName>
        <fullName evidence="3">Uncharacterized protein</fullName>
    </submittedName>
</protein>